<name>A0A2I5TCL3_SERS3</name>
<dbReference type="KEGG" id="serq:CWC46_22320"/>
<dbReference type="GO" id="GO:0051301">
    <property type="term" value="P:cell division"/>
    <property type="evidence" value="ECO:0007669"/>
    <property type="project" value="UniProtKB-KW"/>
</dbReference>
<dbReference type="RefSeq" id="WP_021014332.1">
    <property type="nucleotide sequence ID" value="NZ_CP025084.1"/>
</dbReference>
<reference evidence="1 4" key="3">
    <citation type="submission" date="2017-11" db="EMBL/GenBank/DDBJ databases">
        <title>Complete genome sequence of Serratia sp. ATCC 39006 LacA.</title>
        <authorList>
            <person name="Hampton H.G."/>
            <person name="Jackson S.A."/>
            <person name="Jauregui R."/>
            <person name="Poulter G.T.M."/>
            <person name="Salmond G.P.C."/>
            <person name="Fineran P.C."/>
        </authorList>
    </citation>
    <scope>NUCLEOTIDE SEQUENCE [LARGE SCALE GENOMIC DNA]</scope>
    <source>
        <strain evidence="1 4">ATCC 39006</strain>
    </source>
</reference>
<dbReference type="EMBL" id="CP025085">
    <property type="protein sequence ID" value="AUH02283.1"/>
    <property type="molecule type" value="Genomic_DNA"/>
</dbReference>
<gene>
    <name evidence="1" type="ORF">CWC46_22320</name>
    <name evidence="2" type="ORF">Ser39006_022310</name>
</gene>
<accession>A0A2I5TCL3</accession>
<dbReference type="Proteomes" id="UP000233778">
    <property type="component" value="Chromosome"/>
</dbReference>
<dbReference type="Proteomes" id="UP000017700">
    <property type="component" value="Chromosome"/>
</dbReference>
<reference evidence="2" key="2">
    <citation type="submission" date="2013-09" db="EMBL/GenBank/DDBJ databases">
        <authorList>
            <person name="Wang G."/>
            <person name="Yang Y."/>
            <person name="Su Y."/>
        </authorList>
    </citation>
    <scope>NUCLEOTIDE SEQUENCE</scope>
    <source>
        <strain evidence="2">ATCC 39006</strain>
    </source>
</reference>
<dbReference type="InterPro" id="IPR025612">
    <property type="entry name" value="YqjK"/>
</dbReference>
<keyword evidence="2" id="KW-0132">Cell division</keyword>
<evidence type="ECO:0000313" key="2">
    <source>
        <dbReference type="EMBL" id="AUH06604.1"/>
    </source>
</evidence>
<evidence type="ECO:0000313" key="3">
    <source>
        <dbReference type="Proteomes" id="UP000017700"/>
    </source>
</evidence>
<proteinExistence type="predicted"/>
<reference evidence="2 3" key="1">
    <citation type="journal article" date="2013" name="Genome Announc.">
        <title>Draft genome sequence of Serratia sp. strain ATCC 39006, a model bacterium for analysis of the biosynthesis and regulation of prodigiosin, a carbapenem, and gas vesicles.</title>
        <authorList>
            <person name="Fineran P.C."/>
            <person name="Iglesias Cans M.C."/>
            <person name="Ramsay J.P."/>
            <person name="Wilf N.M."/>
            <person name="Cossyleon D."/>
            <person name="McNeil M.B."/>
            <person name="Williamson N.R."/>
            <person name="Monson R.E."/>
            <person name="Becher S.A."/>
            <person name="Stanton J.A."/>
            <person name="Brugger K."/>
            <person name="Brown S.D."/>
            <person name="Salmond G.P."/>
        </authorList>
    </citation>
    <scope>NUCLEOTIDE SEQUENCE [LARGE SCALE GENOMIC DNA]</scope>
    <source>
        <strain evidence="2">ATCC 39006</strain>
        <strain evidence="3">ATCC 39006 / SC 11482</strain>
    </source>
</reference>
<evidence type="ECO:0000313" key="4">
    <source>
        <dbReference type="Proteomes" id="UP000233778"/>
    </source>
</evidence>
<dbReference type="STRING" id="104623.Ser39006_01060"/>
<keyword evidence="3" id="KW-1185">Reference proteome</keyword>
<organism evidence="2 3">
    <name type="scientific">Serratia sp. (strain ATCC 39006)</name>
    <name type="common">Prodigiosinella confusarubida</name>
    <dbReference type="NCBI Taxonomy" id="104623"/>
    <lineage>
        <taxon>Bacteria</taxon>
        <taxon>Pseudomonadati</taxon>
        <taxon>Pseudomonadota</taxon>
        <taxon>Gammaproteobacteria</taxon>
        <taxon>Enterobacterales</taxon>
        <taxon>Pectobacteriaceae</taxon>
        <taxon>Prodigiosinella</taxon>
    </lineage>
</organism>
<dbReference type="EMBL" id="CP025084">
    <property type="protein sequence ID" value="AUH06604.1"/>
    <property type="molecule type" value="Genomic_DNA"/>
</dbReference>
<sequence>MNRRLQLEQEKAHLLRTIEQQRLDLSAEKTRWLYSTRHADHYWRMMMDVRKYLILGSGLAVLLGFKHRGRLNRWLRKAVRIGEAVMLIRNTFTNHS</sequence>
<keyword evidence="2" id="KW-0131">Cell cycle</keyword>
<dbReference type="KEGG" id="sera:Ser39006_022310"/>
<evidence type="ECO:0000313" key="1">
    <source>
        <dbReference type="EMBL" id="AUH02283.1"/>
    </source>
</evidence>
<dbReference type="Pfam" id="PF13997">
    <property type="entry name" value="YqjK"/>
    <property type="match status" value="1"/>
</dbReference>
<reference evidence="2" key="4">
    <citation type="submission" date="2017-11" db="EMBL/GenBank/DDBJ databases">
        <title>Complete genome sequence of Serratia sp. ATCC 39006.</title>
        <authorList>
            <person name="Hampton H.G."/>
            <person name="Jackson S.A."/>
            <person name="Jauregui R."/>
            <person name="Poulter G.T.M."/>
            <person name="Salmond G.P.C."/>
            <person name="Fineran P.C."/>
        </authorList>
    </citation>
    <scope>NUCLEOTIDE SEQUENCE</scope>
    <source>
        <strain evidence="2">ATCC 39006</strain>
    </source>
</reference>
<dbReference type="OrthoDB" id="6504948at2"/>
<protein>
    <submittedName>
        <fullName evidence="2">Cell division protein FtsH</fullName>
    </submittedName>
</protein>
<dbReference type="AlphaFoldDB" id="A0A2I5TCL3"/>